<gene>
    <name evidence="1" type="ORF">B0T16DRAFT_400053</name>
</gene>
<dbReference type="EMBL" id="JAULSV010000001">
    <property type="protein sequence ID" value="KAK0656732.1"/>
    <property type="molecule type" value="Genomic_DNA"/>
</dbReference>
<sequence>MEASLLLPRAQASSSALSLVVTRPLALLAEGICARPIKARIPVGMFHRGDTARCDADDRRQTETSIMNCLIIYPSLNEVSLGDPASGCACACSLGLRQRGSGAGG</sequence>
<proteinExistence type="predicted"/>
<organism evidence="1 2">
    <name type="scientific">Cercophora newfieldiana</name>
    <dbReference type="NCBI Taxonomy" id="92897"/>
    <lineage>
        <taxon>Eukaryota</taxon>
        <taxon>Fungi</taxon>
        <taxon>Dikarya</taxon>
        <taxon>Ascomycota</taxon>
        <taxon>Pezizomycotina</taxon>
        <taxon>Sordariomycetes</taxon>
        <taxon>Sordariomycetidae</taxon>
        <taxon>Sordariales</taxon>
        <taxon>Lasiosphaeriaceae</taxon>
        <taxon>Cercophora</taxon>
    </lineage>
</organism>
<protein>
    <submittedName>
        <fullName evidence="1">Uncharacterized protein</fullName>
    </submittedName>
</protein>
<evidence type="ECO:0000313" key="1">
    <source>
        <dbReference type="EMBL" id="KAK0656732.1"/>
    </source>
</evidence>
<comment type="caution">
    <text evidence="1">The sequence shown here is derived from an EMBL/GenBank/DDBJ whole genome shotgun (WGS) entry which is preliminary data.</text>
</comment>
<name>A0AA39YQA5_9PEZI</name>
<evidence type="ECO:0000313" key="2">
    <source>
        <dbReference type="Proteomes" id="UP001174936"/>
    </source>
</evidence>
<dbReference type="AlphaFoldDB" id="A0AA39YQA5"/>
<reference evidence="1" key="1">
    <citation type="submission" date="2023-06" db="EMBL/GenBank/DDBJ databases">
        <title>Genome-scale phylogeny and comparative genomics of the fungal order Sordariales.</title>
        <authorList>
            <consortium name="Lawrence Berkeley National Laboratory"/>
            <person name="Hensen N."/>
            <person name="Bonometti L."/>
            <person name="Westerberg I."/>
            <person name="Brannstrom I.O."/>
            <person name="Guillou S."/>
            <person name="Cros-Aarteil S."/>
            <person name="Calhoun S."/>
            <person name="Haridas S."/>
            <person name="Kuo A."/>
            <person name="Mondo S."/>
            <person name="Pangilinan J."/>
            <person name="Riley R."/>
            <person name="Labutti K."/>
            <person name="Andreopoulos B."/>
            <person name="Lipzen A."/>
            <person name="Chen C."/>
            <person name="Yanf M."/>
            <person name="Daum C."/>
            <person name="Ng V."/>
            <person name="Clum A."/>
            <person name="Steindorff A."/>
            <person name="Ohm R."/>
            <person name="Martin F."/>
            <person name="Silar P."/>
            <person name="Natvig D."/>
            <person name="Lalanne C."/>
            <person name="Gautier V."/>
            <person name="Ament-Velasquez S.L."/>
            <person name="Kruys A."/>
            <person name="Hutchinson M.I."/>
            <person name="Powell A.J."/>
            <person name="Barry K."/>
            <person name="Miller A.N."/>
            <person name="Grigoriev I.V."/>
            <person name="Debuchy R."/>
            <person name="Gladieux P."/>
            <person name="Thoren M.H."/>
            <person name="Johannesson H."/>
        </authorList>
    </citation>
    <scope>NUCLEOTIDE SEQUENCE</scope>
    <source>
        <strain evidence="1">SMH2532-1</strain>
    </source>
</reference>
<dbReference type="Proteomes" id="UP001174936">
    <property type="component" value="Unassembled WGS sequence"/>
</dbReference>
<accession>A0AA39YQA5</accession>
<keyword evidence="2" id="KW-1185">Reference proteome</keyword>